<protein>
    <recommendedName>
        <fullName evidence="9">Zn(2)-C6 fungal-type domain-containing protein</fullName>
    </recommendedName>
</protein>
<organism evidence="10 11">
    <name type="scientific">Aspergillus avenaceus</name>
    <dbReference type="NCBI Taxonomy" id="36643"/>
    <lineage>
        <taxon>Eukaryota</taxon>
        <taxon>Fungi</taxon>
        <taxon>Dikarya</taxon>
        <taxon>Ascomycota</taxon>
        <taxon>Pezizomycotina</taxon>
        <taxon>Eurotiomycetes</taxon>
        <taxon>Eurotiomycetidae</taxon>
        <taxon>Eurotiales</taxon>
        <taxon>Aspergillaceae</taxon>
        <taxon>Aspergillus</taxon>
        <taxon>Aspergillus subgen. Circumdati</taxon>
    </lineage>
</organism>
<name>A0A5N6TXB2_ASPAV</name>
<feature type="region of interest" description="Disordered" evidence="8">
    <location>
        <begin position="128"/>
        <end position="157"/>
    </location>
</feature>
<keyword evidence="3" id="KW-0862">Zinc</keyword>
<keyword evidence="6" id="KW-0804">Transcription</keyword>
<evidence type="ECO:0000256" key="6">
    <source>
        <dbReference type="ARBA" id="ARBA00023163"/>
    </source>
</evidence>
<dbReference type="GO" id="GO:0000981">
    <property type="term" value="F:DNA-binding transcription factor activity, RNA polymerase II-specific"/>
    <property type="evidence" value="ECO:0007669"/>
    <property type="project" value="InterPro"/>
</dbReference>
<evidence type="ECO:0000256" key="7">
    <source>
        <dbReference type="ARBA" id="ARBA00023242"/>
    </source>
</evidence>
<evidence type="ECO:0000256" key="3">
    <source>
        <dbReference type="ARBA" id="ARBA00022833"/>
    </source>
</evidence>
<keyword evidence="7" id="KW-0539">Nucleus</keyword>
<comment type="subcellular location">
    <subcellularLocation>
        <location evidence="1">Nucleus</location>
    </subcellularLocation>
</comment>
<dbReference type="InterPro" id="IPR001138">
    <property type="entry name" value="Zn2Cys6_DnaBD"/>
</dbReference>
<keyword evidence="5" id="KW-0238">DNA-binding</keyword>
<sequence length="632" mass="71382">MPRTSQRSRPLACARCFRLKRKCDHARPLCGECKRRGAECLPANSYKDGDDVTVPLKYLRHLESRLAELEQILPTSEPLSQTRDIAVQTDALHRSECGPMSDCDFIYDCNINIDEGINSLAQTEVLNSSSQRDTVTGGDEPARPLSRPSKYTVGTMNGINSDKPSLSGLLHDLIRGDEDTSRLEGAYANFYFAYTHCGWPFLDRSDWAAWRDQWTLGKQEGPWKGFFVDMVYAIGALTCNTFQPTQGHLERAADLYTSALSYYPYVMEEASTVLQVQASILLIIYSLHCPSAREISMAVASIAPFCSVTVTEMQKRATDSDGPVGSTTTTGDGLTESQFITCYMLNEILISGWERPVSEVYKAVDHDMNALSNKIQEYSSTNSALQHLFKLRKIQANIRRHWGEATGHKNSDYASLKLALDAWREEIPRYSMEEARSTYLHPVYMAKLYDYSVMILMQDKRTELDPEDVQYILIAGVEVCLNFRRLQEEGQANCYTWSALVFQFRAGIMLLYILWSPSGPTVKPDSIRQAFDAVCACADSLTCFARRWKDAMPYLETLYFLIHCASWVPKELSSQVRGACSPDEFETFMGQLKRQYLHRSVLEMINDMRHKSGADNRTCGSPVDVGNAMDFV</sequence>
<dbReference type="SMART" id="SM00066">
    <property type="entry name" value="GAL4"/>
    <property type="match status" value="1"/>
</dbReference>
<evidence type="ECO:0000256" key="8">
    <source>
        <dbReference type="SAM" id="MobiDB-lite"/>
    </source>
</evidence>
<keyword evidence="4" id="KW-0805">Transcription regulation</keyword>
<dbReference type="InterPro" id="IPR036864">
    <property type="entry name" value="Zn2-C6_fun-type_DNA-bd_sf"/>
</dbReference>
<dbReference type="GO" id="GO:0008270">
    <property type="term" value="F:zinc ion binding"/>
    <property type="evidence" value="ECO:0007669"/>
    <property type="project" value="InterPro"/>
</dbReference>
<keyword evidence="11" id="KW-1185">Reference proteome</keyword>
<evidence type="ECO:0000313" key="11">
    <source>
        <dbReference type="Proteomes" id="UP000325780"/>
    </source>
</evidence>
<dbReference type="PROSITE" id="PS50048">
    <property type="entry name" value="ZN2_CY6_FUNGAL_2"/>
    <property type="match status" value="1"/>
</dbReference>
<dbReference type="PANTHER" id="PTHR47782">
    <property type="entry name" value="ZN(II)2CYS6 TRANSCRIPTION FACTOR (EUROFUNG)-RELATED"/>
    <property type="match status" value="1"/>
</dbReference>
<evidence type="ECO:0000256" key="4">
    <source>
        <dbReference type="ARBA" id="ARBA00023015"/>
    </source>
</evidence>
<proteinExistence type="predicted"/>
<keyword evidence="2" id="KW-0479">Metal-binding</keyword>
<feature type="domain" description="Zn(2)-C6 fungal-type" evidence="9">
    <location>
        <begin position="12"/>
        <end position="40"/>
    </location>
</feature>
<dbReference type="CDD" id="cd12148">
    <property type="entry name" value="fungal_TF_MHR"/>
    <property type="match status" value="1"/>
</dbReference>
<dbReference type="SUPFAM" id="SSF57701">
    <property type="entry name" value="Zn2/Cys6 DNA-binding domain"/>
    <property type="match status" value="1"/>
</dbReference>
<dbReference type="GO" id="GO:0045944">
    <property type="term" value="P:positive regulation of transcription by RNA polymerase II"/>
    <property type="evidence" value="ECO:0007669"/>
    <property type="project" value="TreeGrafter"/>
</dbReference>
<evidence type="ECO:0000259" key="9">
    <source>
        <dbReference type="PROSITE" id="PS50048"/>
    </source>
</evidence>
<gene>
    <name evidence="10" type="ORF">BDV25DRAFT_171741</name>
</gene>
<evidence type="ECO:0000256" key="5">
    <source>
        <dbReference type="ARBA" id="ARBA00023125"/>
    </source>
</evidence>
<dbReference type="GO" id="GO:0043565">
    <property type="term" value="F:sequence-specific DNA binding"/>
    <property type="evidence" value="ECO:0007669"/>
    <property type="project" value="TreeGrafter"/>
</dbReference>
<reference evidence="10 11" key="1">
    <citation type="submission" date="2019-04" db="EMBL/GenBank/DDBJ databases">
        <title>Friends and foes A comparative genomics study of 23 Aspergillus species from section Flavi.</title>
        <authorList>
            <consortium name="DOE Joint Genome Institute"/>
            <person name="Kjaerbolling I."/>
            <person name="Vesth T."/>
            <person name="Frisvad J.C."/>
            <person name="Nybo J.L."/>
            <person name="Theobald S."/>
            <person name="Kildgaard S."/>
            <person name="Isbrandt T."/>
            <person name="Kuo A."/>
            <person name="Sato A."/>
            <person name="Lyhne E.K."/>
            <person name="Kogle M.E."/>
            <person name="Wiebenga A."/>
            <person name="Kun R.S."/>
            <person name="Lubbers R.J."/>
            <person name="Makela M.R."/>
            <person name="Barry K."/>
            <person name="Chovatia M."/>
            <person name="Clum A."/>
            <person name="Daum C."/>
            <person name="Haridas S."/>
            <person name="He G."/>
            <person name="LaButti K."/>
            <person name="Lipzen A."/>
            <person name="Mondo S."/>
            <person name="Riley R."/>
            <person name="Salamov A."/>
            <person name="Simmons B.A."/>
            <person name="Magnuson J.K."/>
            <person name="Henrissat B."/>
            <person name="Mortensen U.H."/>
            <person name="Larsen T.O."/>
            <person name="Devries R.P."/>
            <person name="Grigoriev I.V."/>
            <person name="Machida M."/>
            <person name="Baker S.E."/>
            <person name="Andersen M.R."/>
        </authorList>
    </citation>
    <scope>NUCLEOTIDE SEQUENCE [LARGE SCALE GENOMIC DNA]</scope>
    <source>
        <strain evidence="10 11">IBT 18842</strain>
    </source>
</reference>
<evidence type="ECO:0000256" key="2">
    <source>
        <dbReference type="ARBA" id="ARBA00022723"/>
    </source>
</evidence>
<dbReference type="PANTHER" id="PTHR47782:SF14">
    <property type="entry name" value="ZN(II)2CYS6 TRANSCRIPTION FACTOR (EUROFUNG)"/>
    <property type="match status" value="1"/>
</dbReference>
<accession>A0A5N6TXB2</accession>
<dbReference type="InterPro" id="IPR052202">
    <property type="entry name" value="Yeast_MetPath_Reg"/>
</dbReference>
<dbReference type="Pfam" id="PF00172">
    <property type="entry name" value="Zn_clus"/>
    <property type="match status" value="1"/>
</dbReference>
<evidence type="ECO:0000313" key="10">
    <source>
        <dbReference type="EMBL" id="KAE8151026.1"/>
    </source>
</evidence>
<dbReference type="AlphaFoldDB" id="A0A5N6TXB2"/>
<dbReference type="EMBL" id="ML742080">
    <property type="protein sequence ID" value="KAE8151026.1"/>
    <property type="molecule type" value="Genomic_DNA"/>
</dbReference>
<dbReference type="OrthoDB" id="27934at2759"/>
<dbReference type="Proteomes" id="UP000325780">
    <property type="component" value="Unassembled WGS sequence"/>
</dbReference>
<dbReference type="Gene3D" id="4.10.240.10">
    <property type="entry name" value="Zn(2)-C6 fungal-type DNA-binding domain"/>
    <property type="match status" value="1"/>
</dbReference>
<evidence type="ECO:0000256" key="1">
    <source>
        <dbReference type="ARBA" id="ARBA00004123"/>
    </source>
</evidence>
<dbReference type="GO" id="GO:0005634">
    <property type="term" value="C:nucleus"/>
    <property type="evidence" value="ECO:0007669"/>
    <property type="project" value="UniProtKB-SubCell"/>
</dbReference>